<dbReference type="GO" id="GO:0004674">
    <property type="term" value="F:protein serine/threonine kinase activity"/>
    <property type="evidence" value="ECO:0007669"/>
    <property type="project" value="UniProtKB-KW"/>
</dbReference>
<dbReference type="AlphaFoldDB" id="A0A6A5TD27"/>
<evidence type="ECO:0000256" key="11">
    <source>
        <dbReference type="ARBA" id="ARBA00022777"/>
    </source>
</evidence>
<evidence type="ECO:0000256" key="16">
    <source>
        <dbReference type="PROSITE-ProRule" id="PRU10141"/>
    </source>
</evidence>
<evidence type="ECO:0000259" key="18">
    <source>
        <dbReference type="PROSITE" id="PS50011"/>
    </source>
</evidence>
<keyword evidence="7" id="KW-0597">Phosphoprotein</keyword>
<dbReference type="EC" id="2.7.11.1" evidence="4"/>
<gene>
    <name evidence="19" type="ORF">CC80DRAFT_580057</name>
</gene>
<evidence type="ECO:0000256" key="1">
    <source>
        <dbReference type="ARBA" id="ARBA00001946"/>
    </source>
</evidence>
<evidence type="ECO:0000313" key="19">
    <source>
        <dbReference type="EMBL" id="KAF1949639.1"/>
    </source>
</evidence>
<dbReference type="Gene3D" id="1.10.510.10">
    <property type="entry name" value="Transferase(Phosphotransferase) domain 1"/>
    <property type="match status" value="1"/>
</dbReference>
<evidence type="ECO:0000256" key="7">
    <source>
        <dbReference type="ARBA" id="ARBA00022553"/>
    </source>
</evidence>
<dbReference type="InterPro" id="IPR000719">
    <property type="entry name" value="Prot_kinase_dom"/>
</dbReference>
<feature type="compositionally biased region" description="Low complexity" evidence="17">
    <location>
        <begin position="534"/>
        <end position="568"/>
    </location>
</feature>
<evidence type="ECO:0000256" key="3">
    <source>
        <dbReference type="ARBA" id="ARBA00008874"/>
    </source>
</evidence>
<dbReference type="FunFam" id="1.10.510.10:FF:000411">
    <property type="entry name" value="Probable Ste20-like kinase Don3"/>
    <property type="match status" value="1"/>
</dbReference>
<evidence type="ECO:0000256" key="14">
    <source>
        <dbReference type="ARBA" id="ARBA00047899"/>
    </source>
</evidence>
<dbReference type="PANTHER" id="PTHR48012">
    <property type="entry name" value="STERILE20-LIKE KINASE, ISOFORM B-RELATED"/>
    <property type="match status" value="1"/>
</dbReference>
<evidence type="ECO:0000256" key="6">
    <source>
        <dbReference type="ARBA" id="ARBA00022527"/>
    </source>
</evidence>
<protein>
    <recommendedName>
        <fullName evidence="4">non-specific serine/threonine protein kinase</fullName>
        <ecNumber evidence="4">2.7.11.1</ecNumber>
    </recommendedName>
</protein>
<feature type="compositionally biased region" description="Polar residues" evidence="17">
    <location>
        <begin position="479"/>
        <end position="489"/>
    </location>
</feature>
<keyword evidence="20" id="KW-1185">Reference proteome</keyword>
<evidence type="ECO:0000256" key="2">
    <source>
        <dbReference type="ARBA" id="ARBA00004496"/>
    </source>
</evidence>
<feature type="compositionally biased region" description="Polar residues" evidence="17">
    <location>
        <begin position="508"/>
        <end position="533"/>
    </location>
</feature>
<reference evidence="19" key="1">
    <citation type="journal article" date="2020" name="Stud. Mycol.">
        <title>101 Dothideomycetes genomes: a test case for predicting lifestyles and emergence of pathogens.</title>
        <authorList>
            <person name="Haridas S."/>
            <person name="Albert R."/>
            <person name="Binder M."/>
            <person name="Bloem J."/>
            <person name="Labutti K."/>
            <person name="Salamov A."/>
            <person name="Andreopoulos B."/>
            <person name="Baker S."/>
            <person name="Barry K."/>
            <person name="Bills G."/>
            <person name="Bluhm B."/>
            <person name="Cannon C."/>
            <person name="Castanera R."/>
            <person name="Culley D."/>
            <person name="Daum C."/>
            <person name="Ezra D."/>
            <person name="Gonzalez J."/>
            <person name="Henrissat B."/>
            <person name="Kuo A."/>
            <person name="Liang C."/>
            <person name="Lipzen A."/>
            <person name="Lutzoni F."/>
            <person name="Magnuson J."/>
            <person name="Mondo S."/>
            <person name="Nolan M."/>
            <person name="Ohm R."/>
            <person name="Pangilinan J."/>
            <person name="Park H.-J."/>
            <person name="Ramirez L."/>
            <person name="Alfaro M."/>
            <person name="Sun H."/>
            <person name="Tritt A."/>
            <person name="Yoshinaga Y."/>
            <person name="Zwiers L.-H."/>
            <person name="Turgeon B."/>
            <person name="Goodwin S."/>
            <person name="Spatafora J."/>
            <person name="Crous P."/>
            <person name="Grigoriev I."/>
        </authorList>
    </citation>
    <scope>NUCLEOTIDE SEQUENCE</scope>
    <source>
        <strain evidence="19">CBS 675.92</strain>
    </source>
</reference>
<comment type="catalytic activity">
    <reaction evidence="14">
        <text>L-threonyl-[protein] + ATP = O-phospho-L-threonyl-[protein] + ADP + H(+)</text>
        <dbReference type="Rhea" id="RHEA:46608"/>
        <dbReference type="Rhea" id="RHEA-COMP:11060"/>
        <dbReference type="Rhea" id="RHEA-COMP:11605"/>
        <dbReference type="ChEBI" id="CHEBI:15378"/>
        <dbReference type="ChEBI" id="CHEBI:30013"/>
        <dbReference type="ChEBI" id="CHEBI:30616"/>
        <dbReference type="ChEBI" id="CHEBI:61977"/>
        <dbReference type="ChEBI" id="CHEBI:456216"/>
        <dbReference type="EC" id="2.7.11.1"/>
    </reaction>
</comment>
<dbReference type="SUPFAM" id="SSF56112">
    <property type="entry name" value="Protein kinase-like (PK-like)"/>
    <property type="match status" value="1"/>
</dbReference>
<dbReference type="CDD" id="cd06609">
    <property type="entry name" value="STKc_MST3_like"/>
    <property type="match status" value="1"/>
</dbReference>
<evidence type="ECO:0000256" key="13">
    <source>
        <dbReference type="ARBA" id="ARBA00022842"/>
    </source>
</evidence>
<comment type="similarity">
    <text evidence="3">Belongs to the protein kinase superfamily. STE Ser/Thr protein kinase family. STE20 subfamily.</text>
</comment>
<feature type="compositionally biased region" description="Polar residues" evidence="17">
    <location>
        <begin position="570"/>
        <end position="585"/>
    </location>
</feature>
<name>A0A6A5TD27_9PLEO</name>
<evidence type="ECO:0000256" key="5">
    <source>
        <dbReference type="ARBA" id="ARBA00022490"/>
    </source>
</evidence>
<keyword evidence="8" id="KW-0808">Transferase</keyword>
<feature type="domain" description="Protein kinase" evidence="18">
    <location>
        <begin position="17"/>
        <end position="267"/>
    </location>
</feature>
<feature type="compositionally biased region" description="Polar residues" evidence="17">
    <location>
        <begin position="598"/>
        <end position="610"/>
    </location>
</feature>
<evidence type="ECO:0000256" key="8">
    <source>
        <dbReference type="ARBA" id="ARBA00022679"/>
    </source>
</evidence>
<dbReference type="EMBL" id="ML977035">
    <property type="protein sequence ID" value="KAF1949639.1"/>
    <property type="molecule type" value="Genomic_DNA"/>
</dbReference>
<dbReference type="FunFam" id="3.30.200.20:FF:000488">
    <property type="entry name" value="Related to severin kinase"/>
    <property type="match status" value="1"/>
</dbReference>
<dbReference type="GO" id="GO:0046872">
    <property type="term" value="F:metal ion binding"/>
    <property type="evidence" value="ECO:0007669"/>
    <property type="project" value="UniProtKB-KW"/>
</dbReference>
<comment type="subcellular location">
    <subcellularLocation>
        <location evidence="2">Cytoplasm</location>
    </subcellularLocation>
</comment>
<dbReference type="GO" id="GO:0005524">
    <property type="term" value="F:ATP binding"/>
    <property type="evidence" value="ECO:0007669"/>
    <property type="project" value="UniProtKB-UniRule"/>
</dbReference>
<sequence length="747" mass="81785">MAEGLGFSGSVDPTTLYTKQQCIGGGSFGKVYKGIDRRTGQLVAIKVIDVENAEDEVDDIITEIAILSGMNSPYVTKYYGSYLHGTDLWIVMEFCSGGSCADLMKPGPIGETEIAVMLKELLMGLTYLHDDHKLHRDIKAANILVSANGQVKLADFGVSGQLSATMTKKNTFVGTPFWMAPEVIKQSGYDHKADIWSLGITALELAHGEPPYADIHPMKVLFLIPKNPSPQLSGNFSRQFKEFVELCLQKDPRQRPSAKQLLQTDFIRKAGKPARLQELIVRYQEWQLRHPKQDDSSDEATPQKKKEPANEELWDFGTIRPLNAQRGPVLRPMNDAGANARNASPQRKPVQSQRAGAGDENDLGADETVRVMSPPSSPTKRLAKLDIPNSPASALKTAARIPLPASPEKRSIPPLAPPPQEPVRKSPVPAVFSPHPANRGLVTPTKQPQQPRRQTPLARDYDDYIQRSIAEDMEGLEVTTPQRNPTPTRASVLPMTIPEIPPYRGPTANASDSSAPLTNQPNALQSPVKIQSHQQMQAQQTTQAQKPLPPLAGQQPLPSLPSTQQPLPTFNPTSGKRPDSSSSNDPFGGPLNNDWSKRGQQTPSTPSLQPNAARPSPMGRGSFGRPKASPHPNTPGSPTQYGEITALTGVVVPALEAALSRRSYHVNLRNKQENSQAIRDPQGCLERRKQRQECHEQVKRIVAELAEGFKELDRWDEKGEVGMGGDVAGFLEGFLEEVLVRVEPADD</sequence>
<dbReference type="Pfam" id="PF00069">
    <property type="entry name" value="Pkinase"/>
    <property type="match status" value="1"/>
</dbReference>
<evidence type="ECO:0000256" key="10">
    <source>
        <dbReference type="ARBA" id="ARBA00022741"/>
    </source>
</evidence>
<comment type="cofactor">
    <cofactor evidence="1">
        <name>Mg(2+)</name>
        <dbReference type="ChEBI" id="CHEBI:18420"/>
    </cofactor>
</comment>
<proteinExistence type="inferred from homology"/>
<keyword evidence="12 16" id="KW-0067">ATP-binding</keyword>
<keyword evidence="5" id="KW-0963">Cytoplasm</keyword>
<organism evidence="19 20">
    <name type="scientific">Byssothecium circinans</name>
    <dbReference type="NCBI Taxonomy" id="147558"/>
    <lineage>
        <taxon>Eukaryota</taxon>
        <taxon>Fungi</taxon>
        <taxon>Dikarya</taxon>
        <taxon>Ascomycota</taxon>
        <taxon>Pezizomycotina</taxon>
        <taxon>Dothideomycetes</taxon>
        <taxon>Pleosporomycetidae</taxon>
        <taxon>Pleosporales</taxon>
        <taxon>Massarineae</taxon>
        <taxon>Massarinaceae</taxon>
        <taxon>Byssothecium</taxon>
    </lineage>
</organism>
<evidence type="ECO:0000256" key="12">
    <source>
        <dbReference type="ARBA" id="ARBA00022840"/>
    </source>
</evidence>
<evidence type="ECO:0000256" key="17">
    <source>
        <dbReference type="SAM" id="MobiDB-lite"/>
    </source>
</evidence>
<dbReference type="Proteomes" id="UP000800035">
    <property type="component" value="Unassembled WGS sequence"/>
</dbReference>
<keyword evidence="9" id="KW-0479">Metal-binding</keyword>
<evidence type="ECO:0000256" key="4">
    <source>
        <dbReference type="ARBA" id="ARBA00012513"/>
    </source>
</evidence>
<dbReference type="SMART" id="SM00220">
    <property type="entry name" value="S_TKc"/>
    <property type="match status" value="1"/>
</dbReference>
<feature type="binding site" evidence="16">
    <location>
        <position position="46"/>
    </location>
    <ligand>
        <name>ATP</name>
        <dbReference type="ChEBI" id="CHEBI:30616"/>
    </ligand>
</feature>
<dbReference type="PROSITE" id="PS50011">
    <property type="entry name" value="PROTEIN_KINASE_DOM"/>
    <property type="match status" value="1"/>
</dbReference>
<feature type="region of interest" description="Disordered" evidence="17">
    <location>
        <begin position="289"/>
        <end position="388"/>
    </location>
</feature>
<comment type="catalytic activity">
    <reaction evidence="15">
        <text>L-seryl-[protein] + ATP = O-phospho-L-seryl-[protein] + ADP + H(+)</text>
        <dbReference type="Rhea" id="RHEA:17989"/>
        <dbReference type="Rhea" id="RHEA-COMP:9863"/>
        <dbReference type="Rhea" id="RHEA-COMP:11604"/>
        <dbReference type="ChEBI" id="CHEBI:15378"/>
        <dbReference type="ChEBI" id="CHEBI:29999"/>
        <dbReference type="ChEBI" id="CHEBI:30616"/>
        <dbReference type="ChEBI" id="CHEBI:83421"/>
        <dbReference type="ChEBI" id="CHEBI:456216"/>
        <dbReference type="EC" id="2.7.11.1"/>
    </reaction>
</comment>
<dbReference type="OrthoDB" id="248923at2759"/>
<feature type="region of interest" description="Disordered" evidence="17">
    <location>
        <begin position="400"/>
        <end position="641"/>
    </location>
</feature>
<dbReference type="PROSITE" id="PS00107">
    <property type="entry name" value="PROTEIN_KINASE_ATP"/>
    <property type="match status" value="1"/>
</dbReference>
<dbReference type="PANTHER" id="PTHR48012:SF10">
    <property type="entry name" value="FI20177P1"/>
    <property type="match status" value="1"/>
</dbReference>
<keyword evidence="6" id="KW-0723">Serine/threonine-protein kinase</keyword>
<evidence type="ECO:0000256" key="15">
    <source>
        <dbReference type="ARBA" id="ARBA00048679"/>
    </source>
</evidence>
<accession>A0A6A5TD27</accession>
<evidence type="ECO:0000313" key="20">
    <source>
        <dbReference type="Proteomes" id="UP000800035"/>
    </source>
</evidence>
<dbReference type="Gene3D" id="3.30.200.20">
    <property type="entry name" value="Phosphorylase Kinase, domain 1"/>
    <property type="match status" value="1"/>
</dbReference>
<feature type="compositionally biased region" description="Polar residues" evidence="17">
    <location>
        <begin position="341"/>
        <end position="354"/>
    </location>
</feature>
<keyword evidence="13" id="KW-0460">Magnesium</keyword>
<feature type="compositionally biased region" description="Basic and acidic residues" evidence="17">
    <location>
        <begin position="289"/>
        <end position="309"/>
    </location>
</feature>
<dbReference type="GO" id="GO:0005737">
    <property type="term" value="C:cytoplasm"/>
    <property type="evidence" value="ECO:0007669"/>
    <property type="project" value="UniProtKB-SubCell"/>
</dbReference>
<keyword evidence="10 16" id="KW-0547">Nucleotide-binding</keyword>
<dbReference type="InterPro" id="IPR017441">
    <property type="entry name" value="Protein_kinase_ATP_BS"/>
</dbReference>
<keyword evidence="11 19" id="KW-0418">Kinase</keyword>
<dbReference type="InterPro" id="IPR011009">
    <property type="entry name" value="Kinase-like_dom_sf"/>
</dbReference>
<evidence type="ECO:0000256" key="9">
    <source>
        <dbReference type="ARBA" id="ARBA00022723"/>
    </source>
</evidence>
<dbReference type="InterPro" id="IPR050629">
    <property type="entry name" value="STE20/SPS1-PAK"/>
</dbReference>
<feature type="compositionally biased region" description="Low complexity" evidence="17">
    <location>
        <begin position="443"/>
        <end position="456"/>
    </location>
</feature>